<protein>
    <submittedName>
        <fullName evidence="1">Uncharacterized protein</fullName>
    </submittedName>
</protein>
<name>A0A0E9Q962_ANGAN</name>
<dbReference type="EMBL" id="GBXM01095909">
    <property type="protein sequence ID" value="JAH12668.1"/>
    <property type="molecule type" value="Transcribed_RNA"/>
</dbReference>
<reference evidence="1" key="1">
    <citation type="submission" date="2014-11" db="EMBL/GenBank/DDBJ databases">
        <authorList>
            <person name="Amaro Gonzalez C."/>
        </authorList>
    </citation>
    <scope>NUCLEOTIDE SEQUENCE</scope>
</reference>
<dbReference type="AlphaFoldDB" id="A0A0E9Q962"/>
<evidence type="ECO:0000313" key="1">
    <source>
        <dbReference type="EMBL" id="JAH12668.1"/>
    </source>
</evidence>
<sequence length="54" mass="6027">MVMLLLHPFRGIGGLEERCPLLNRCNALAANKNCMQACNFHIKLNGFDCLVCYG</sequence>
<organism evidence="1">
    <name type="scientific">Anguilla anguilla</name>
    <name type="common">European freshwater eel</name>
    <name type="synonym">Muraena anguilla</name>
    <dbReference type="NCBI Taxonomy" id="7936"/>
    <lineage>
        <taxon>Eukaryota</taxon>
        <taxon>Metazoa</taxon>
        <taxon>Chordata</taxon>
        <taxon>Craniata</taxon>
        <taxon>Vertebrata</taxon>
        <taxon>Euteleostomi</taxon>
        <taxon>Actinopterygii</taxon>
        <taxon>Neopterygii</taxon>
        <taxon>Teleostei</taxon>
        <taxon>Anguilliformes</taxon>
        <taxon>Anguillidae</taxon>
        <taxon>Anguilla</taxon>
    </lineage>
</organism>
<accession>A0A0E9Q962</accession>
<proteinExistence type="predicted"/>
<reference evidence="1" key="2">
    <citation type="journal article" date="2015" name="Fish Shellfish Immunol.">
        <title>Early steps in the European eel (Anguilla anguilla)-Vibrio vulnificus interaction in the gills: Role of the RtxA13 toxin.</title>
        <authorList>
            <person name="Callol A."/>
            <person name="Pajuelo D."/>
            <person name="Ebbesson L."/>
            <person name="Teles M."/>
            <person name="MacKenzie S."/>
            <person name="Amaro C."/>
        </authorList>
    </citation>
    <scope>NUCLEOTIDE SEQUENCE</scope>
</reference>